<gene>
    <name evidence="1" type="ORF">D4L85_20045</name>
</gene>
<sequence length="105" mass="11879">MLVFFTNKIYGHTLSSGEPNEDGKFSARNNTTHRPIMIGRNDLRLRRWERYACFKNVTGSDSLLVRHQQRGVGAMGNVLFGSIEWHEGFASGMSLKAILVGEEHQ</sequence>
<evidence type="ECO:0000313" key="1">
    <source>
        <dbReference type="EMBL" id="AYB32728.1"/>
    </source>
</evidence>
<dbReference type="AlphaFoldDB" id="A0A385SVC2"/>
<evidence type="ECO:0000313" key="2">
    <source>
        <dbReference type="Proteomes" id="UP000266183"/>
    </source>
</evidence>
<dbReference type="Proteomes" id="UP000266183">
    <property type="component" value="Chromosome"/>
</dbReference>
<dbReference type="KEGG" id="chk:D4L85_20045"/>
<protein>
    <submittedName>
        <fullName evidence="1">Uncharacterized protein</fullName>
    </submittedName>
</protein>
<reference evidence="2" key="1">
    <citation type="submission" date="2018-09" db="EMBL/GenBank/DDBJ databases">
        <title>Chryseolinea sp. KIS68-18 isolated from soil.</title>
        <authorList>
            <person name="Weon H.-Y."/>
            <person name="Kwon S.-W."/>
            <person name="Lee S.A."/>
        </authorList>
    </citation>
    <scope>NUCLEOTIDE SEQUENCE [LARGE SCALE GENOMIC DNA]</scope>
    <source>
        <strain evidence="2">KIS68-18</strain>
    </source>
</reference>
<dbReference type="EMBL" id="CP032382">
    <property type="protein sequence ID" value="AYB32728.1"/>
    <property type="molecule type" value="Genomic_DNA"/>
</dbReference>
<proteinExistence type="predicted"/>
<accession>A0A385SVC2</accession>
<keyword evidence="2" id="KW-1185">Reference proteome</keyword>
<organism evidence="1 2">
    <name type="scientific">Chryseolinea soli</name>
    <dbReference type="NCBI Taxonomy" id="2321403"/>
    <lineage>
        <taxon>Bacteria</taxon>
        <taxon>Pseudomonadati</taxon>
        <taxon>Bacteroidota</taxon>
        <taxon>Cytophagia</taxon>
        <taxon>Cytophagales</taxon>
        <taxon>Fulvivirgaceae</taxon>
        <taxon>Chryseolinea</taxon>
    </lineage>
</organism>
<name>A0A385SVC2_9BACT</name>